<comment type="caution">
    <text evidence="2">The sequence shown here is derived from an EMBL/GenBank/DDBJ whole genome shotgun (WGS) entry which is preliminary data.</text>
</comment>
<evidence type="ECO:0000313" key="3">
    <source>
        <dbReference type="Proteomes" id="UP001469553"/>
    </source>
</evidence>
<keyword evidence="3" id="KW-1185">Reference proteome</keyword>
<organism evidence="2 3">
    <name type="scientific">Ameca splendens</name>
    <dbReference type="NCBI Taxonomy" id="208324"/>
    <lineage>
        <taxon>Eukaryota</taxon>
        <taxon>Metazoa</taxon>
        <taxon>Chordata</taxon>
        <taxon>Craniata</taxon>
        <taxon>Vertebrata</taxon>
        <taxon>Euteleostomi</taxon>
        <taxon>Actinopterygii</taxon>
        <taxon>Neopterygii</taxon>
        <taxon>Teleostei</taxon>
        <taxon>Neoteleostei</taxon>
        <taxon>Acanthomorphata</taxon>
        <taxon>Ovalentaria</taxon>
        <taxon>Atherinomorphae</taxon>
        <taxon>Cyprinodontiformes</taxon>
        <taxon>Goodeidae</taxon>
        <taxon>Ameca</taxon>
    </lineage>
</organism>
<protein>
    <submittedName>
        <fullName evidence="2">Uncharacterized protein</fullName>
    </submittedName>
</protein>
<feature type="region of interest" description="Disordered" evidence="1">
    <location>
        <begin position="1"/>
        <end position="31"/>
    </location>
</feature>
<name>A0ABV0ZAJ7_9TELE</name>
<feature type="non-terminal residue" evidence="2">
    <location>
        <position position="1"/>
    </location>
</feature>
<dbReference type="Proteomes" id="UP001469553">
    <property type="component" value="Unassembled WGS sequence"/>
</dbReference>
<sequence>ERGQREGETFSKGRRVQDSNPGQPHRGLKPHININSAVPHHSFKRKIFIGNDLCVKGCFTQCVDMIDLGPTSFILSALLYAHLAAVKSGSPEDPLNVLYVSVAYDGNRHL</sequence>
<dbReference type="EMBL" id="JAHRIP010056875">
    <property type="protein sequence ID" value="MEQ2302611.1"/>
    <property type="molecule type" value="Genomic_DNA"/>
</dbReference>
<feature type="compositionally biased region" description="Basic and acidic residues" evidence="1">
    <location>
        <begin position="1"/>
        <end position="17"/>
    </location>
</feature>
<evidence type="ECO:0000256" key="1">
    <source>
        <dbReference type="SAM" id="MobiDB-lite"/>
    </source>
</evidence>
<evidence type="ECO:0000313" key="2">
    <source>
        <dbReference type="EMBL" id="MEQ2302611.1"/>
    </source>
</evidence>
<reference evidence="2 3" key="1">
    <citation type="submission" date="2021-06" db="EMBL/GenBank/DDBJ databases">
        <authorList>
            <person name="Palmer J.M."/>
        </authorList>
    </citation>
    <scope>NUCLEOTIDE SEQUENCE [LARGE SCALE GENOMIC DNA]</scope>
    <source>
        <strain evidence="2 3">AS_MEX2019</strain>
        <tissue evidence="2">Muscle</tissue>
    </source>
</reference>
<accession>A0ABV0ZAJ7</accession>
<gene>
    <name evidence="2" type="ORF">AMECASPLE_008404</name>
</gene>
<proteinExistence type="predicted"/>